<evidence type="ECO:0000259" key="1">
    <source>
        <dbReference type="Pfam" id="PF01636"/>
    </source>
</evidence>
<dbReference type="PANTHER" id="PTHR21310">
    <property type="entry name" value="AMINOGLYCOSIDE PHOSPHOTRANSFERASE-RELATED-RELATED"/>
    <property type="match status" value="1"/>
</dbReference>
<comment type="caution">
    <text evidence="2">The sequence shown here is derived from an EMBL/GenBank/DDBJ whole genome shotgun (WGS) entry which is preliminary data.</text>
</comment>
<dbReference type="InterPro" id="IPR051678">
    <property type="entry name" value="AGP_Transferase"/>
</dbReference>
<dbReference type="Gene3D" id="3.90.1200.10">
    <property type="match status" value="1"/>
</dbReference>
<dbReference type="RefSeq" id="WP_397079690.1">
    <property type="nucleotide sequence ID" value="NZ_JBITGY010000002.1"/>
</dbReference>
<dbReference type="EMBL" id="JBITGY010000002">
    <property type="protein sequence ID" value="MFI6497086.1"/>
    <property type="molecule type" value="Genomic_DNA"/>
</dbReference>
<dbReference type="InterPro" id="IPR002575">
    <property type="entry name" value="Aminoglycoside_PTrfase"/>
</dbReference>
<evidence type="ECO:0000313" key="2">
    <source>
        <dbReference type="EMBL" id="MFI6497086.1"/>
    </source>
</evidence>
<dbReference type="Proteomes" id="UP001612741">
    <property type="component" value="Unassembled WGS sequence"/>
</dbReference>
<feature type="domain" description="Aminoglycoside phosphotransferase" evidence="1">
    <location>
        <begin position="36"/>
        <end position="212"/>
    </location>
</feature>
<dbReference type="SUPFAM" id="SSF56112">
    <property type="entry name" value="Protein kinase-like (PK-like)"/>
    <property type="match status" value="1"/>
</dbReference>
<keyword evidence="3" id="KW-1185">Reference proteome</keyword>
<evidence type="ECO:0000313" key="3">
    <source>
        <dbReference type="Proteomes" id="UP001612741"/>
    </source>
</evidence>
<reference evidence="2 3" key="1">
    <citation type="submission" date="2024-10" db="EMBL/GenBank/DDBJ databases">
        <title>The Natural Products Discovery Center: Release of the First 8490 Sequenced Strains for Exploring Actinobacteria Biosynthetic Diversity.</title>
        <authorList>
            <person name="Kalkreuter E."/>
            <person name="Kautsar S.A."/>
            <person name="Yang D."/>
            <person name="Bader C.D."/>
            <person name="Teijaro C.N."/>
            <person name="Fluegel L."/>
            <person name="Davis C.M."/>
            <person name="Simpson J.R."/>
            <person name="Lauterbach L."/>
            <person name="Steele A.D."/>
            <person name="Gui C."/>
            <person name="Meng S."/>
            <person name="Li G."/>
            <person name="Viehrig K."/>
            <person name="Ye F."/>
            <person name="Su P."/>
            <person name="Kiefer A.F."/>
            <person name="Nichols A."/>
            <person name="Cepeda A.J."/>
            <person name="Yan W."/>
            <person name="Fan B."/>
            <person name="Jiang Y."/>
            <person name="Adhikari A."/>
            <person name="Zheng C.-J."/>
            <person name="Schuster L."/>
            <person name="Cowan T.M."/>
            <person name="Smanski M.J."/>
            <person name="Chevrette M.G."/>
            <person name="De Carvalho L.P.S."/>
            <person name="Shen B."/>
        </authorList>
    </citation>
    <scope>NUCLEOTIDE SEQUENCE [LARGE SCALE GENOMIC DNA]</scope>
    <source>
        <strain evidence="2 3">NPDC050545</strain>
    </source>
</reference>
<sequence>MRRIEEYARVMGRPAAALRLLSGEHADVVLDDATGLAWRFPRHGAPVAPPAERITLARAHGLPAPEVIEVRPDCLVTRLLPGAPLTPDTPLDPDAPAALLRLLAAVPAAGGTAWRAQWHELEEEVRRRVAPLLSPEAARRALAEAEKARQTADTAPVGFVHGDLGGANVLVEDGRITGILDWDEAGPGDPAVDYAALSVSAPEPARRRLAVHFPDLDARAQVYAATFALQEAVHGLQHDDHEAVEAGLSSYR</sequence>
<proteinExistence type="predicted"/>
<dbReference type="InterPro" id="IPR011009">
    <property type="entry name" value="Kinase-like_dom_sf"/>
</dbReference>
<protein>
    <submittedName>
        <fullName evidence="2">Aminoglycoside phosphotransferase family protein</fullName>
    </submittedName>
</protein>
<organism evidence="2 3">
    <name type="scientific">Nonomuraea typhae</name>
    <dbReference type="NCBI Taxonomy" id="2603600"/>
    <lineage>
        <taxon>Bacteria</taxon>
        <taxon>Bacillati</taxon>
        <taxon>Actinomycetota</taxon>
        <taxon>Actinomycetes</taxon>
        <taxon>Streptosporangiales</taxon>
        <taxon>Streptosporangiaceae</taxon>
        <taxon>Nonomuraea</taxon>
    </lineage>
</organism>
<dbReference type="Pfam" id="PF01636">
    <property type="entry name" value="APH"/>
    <property type="match status" value="1"/>
</dbReference>
<accession>A0ABW7YMG6</accession>
<gene>
    <name evidence="2" type="ORF">ACIBG2_06880</name>
</gene>
<name>A0ABW7YMG6_9ACTN</name>